<feature type="transmembrane region" description="Helical" evidence="1">
    <location>
        <begin position="190"/>
        <end position="215"/>
    </location>
</feature>
<protein>
    <recommendedName>
        <fullName evidence="4">ABC-2 family transporter protein</fullName>
    </recommendedName>
</protein>
<evidence type="ECO:0000313" key="2">
    <source>
        <dbReference type="EMBL" id="MDI9243009.1"/>
    </source>
</evidence>
<feature type="transmembrane region" description="Helical" evidence="1">
    <location>
        <begin position="235"/>
        <end position="259"/>
    </location>
</feature>
<keyword evidence="3" id="KW-1185">Reference proteome</keyword>
<accession>A0AAP4EXY9</accession>
<evidence type="ECO:0008006" key="4">
    <source>
        <dbReference type="Google" id="ProtNLM"/>
    </source>
</evidence>
<feature type="transmembrane region" description="Helical" evidence="1">
    <location>
        <begin position="20"/>
        <end position="42"/>
    </location>
</feature>
<gene>
    <name evidence="2" type="ORF">QJ036_11095</name>
</gene>
<keyword evidence="1" id="KW-0472">Membrane</keyword>
<dbReference type="AlphaFoldDB" id="A0AAP4EXY9"/>
<evidence type="ECO:0000256" key="1">
    <source>
        <dbReference type="SAM" id="Phobius"/>
    </source>
</evidence>
<sequence>MGFFRMLSSDIKRLFLSKRFYMTIVLVIVLYLLTVCTELGMARELFYMIDVRHGLGAFLLAMTILSPIPYGLSYQEDISHNYAYGIEIRVSHRKYCWAKVIATAVGTFLSVFCGYMIICGILSFFHPLISDIAIGNMQVNYQAGVLDPYQKYFIWGHPVFYFVSTFATEAAAYSFMAVFTLMVSTKVRNVFILLSVPAVLYYGNIVLCDILKLPAIFRWNNTMKLGLRVFSSDPVIVLLETIVYFAILIFLAGLVFNWLTERRRFHG</sequence>
<keyword evidence="1" id="KW-0812">Transmembrane</keyword>
<feature type="transmembrane region" description="Helical" evidence="1">
    <location>
        <begin position="54"/>
        <end position="74"/>
    </location>
</feature>
<keyword evidence="1" id="KW-1133">Transmembrane helix</keyword>
<dbReference type="Proteomes" id="UP001300383">
    <property type="component" value="Unassembled WGS sequence"/>
</dbReference>
<dbReference type="EMBL" id="JASGBQ010000023">
    <property type="protein sequence ID" value="MDI9243009.1"/>
    <property type="molecule type" value="Genomic_DNA"/>
</dbReference>
<organism evidence="2 3">
    <name type="scientific">Fusibacillus kribbianus</name>
    <dbReference type="NCBI Taxonomy" id="3044208"/>
    <lineage>
        <taxon>Bacteria</taxon>
        <taxon>Bacillati</taxon>
        <taxon>Bacillota</taxon>
        <taxon>Clostridia</taxon>
        <taxon>Lachnospirales</taxon>
        <taxon>Lachnospiraceae</taxon>
        <taxon>Fusibacillus</taxon>
    </lineage>
</organism>
<dbReference type="RefSeq" id="WP_283231444.1">
    <property type="nucleotide sequence ID" value="NZ_JASGBQ010000023.1"/>
</dbReference>
<feature type="transmembrane region" description="Helical" evidence="1">
    <location>
        <begin position="159"/>
        <end position="183"/>
    </location>
</feature>
<name>A0AAP4EXY9_9FIRM</name>
<comment type="caution">
    <text evidence="2">The sequence shown here is derived from an EMBL/GenBank/DDBJ whole genome shotgun (WGS) entry which is preliminary data.</text>
</comment>
<reference evidence="2 3" key="1">
    <citation type="submission" date="2023-05" db="EMBL/GenBank/DDBJ databases">
        <title>[ruminococcus] sp. nov., isolated from a pig farm feces dump.</title>
        <authorList>
            <person name="Chang Y.-H."/>
        </authorList>
    </citation>
    <scope>NUCLEOTIDE SEQUENCE [LARGE SCALE GENOMIC DNA]</scope>
    <source>
        <strain evidence="2 3">YH-rum2234</strain>
    </source>
</reference>
<feature type="transmembrane region" description="Helical" evidence="1">
    <location>
        <begin position="95"/>
        <end position="118"/>
    </location>
</feature>
<proteinExistence type="predicted"/>
<evidence type="ECO:0000313" key="3">
    <source>
        <dbReference type="Proteomes" id="UP001300383"/>
    </source>
</evidence>